<dbReference type="PANTHER" id="PTHR47200:SF2">
    <property type="entry name" value="THYLAKOID LUMENAL 15 KDA PROTEIN 1, CHLOROPLASTIC"/>
    <property type="match status" value="1"/>
</dbReference>
<proteinExistence type="predicted"/>
<feature type="region of interest" description="Disordered" evidence="1">
    <location>
        <begin position="193"/>
        <end position="231"/>
    </location>
</feature>
<keyword evidence="4" id="KW-1185">Reference proteome</keyword>
<feature type="compositionally biased region" description="Gly residues" evidence="1">
    <location>
        <begin position="221"/>
        <end position="231"/>
    </location>
</feature>
<name>K0TQW5_THAOC</name>
<accession>K0TQW5</accession>
<reference evidence="3 4" key="1">
    <citation type="journal article" date="2012" name="Genome Biol.">
        <title>Genome and low-iron response of an oceanic diatom adapted to chronic iron limitation.</title>
        <authorList>
            <person name="Lommer M."/>
            <person name="Specht M."/>
            <person name="Roy A.S."/>
            <person name="Kraemer L."/>
            <person name="Andreson R."/>
            <person name="Gutowska M.A."/>
            <person name="Wolf J."/>
            <person name="Bergner S.V."/>
            <person name="Schilhabel M.B."/>
            <person name="Klostermeier U.C."/>
            <person name="Beiko R.G."/>
            <person name="Rosenstiel P."/>
            <person name="Hippler M."/>
            <person name="Laroche J."/>
        </authorList>
    </citation>
    <scope>NUCLEOTIDE SEQUENCE [LARGE SCALE GENOMIC DNA]</scope>
    <source>
        <strain evidence="3 4">CCMP1005</strain>
    </source>
</reference>
<feature type="non-terminal residue" evidence="3">
    <location>
        <position position="1"/>
    </location>
</feature>
<evidence type="ECO:0000256" key="1">
    <source>
        <dbReference type="SAM" id="MobiDB-lite"/>
    </source>
</evidence>
<feature type="chain" id="PRO_5003841967" description="Pentapeptide repeat-containing protein" evidence="2">
    <location>
        <begin position="35"/>
        <end position="231"/>
    </location>
</feature>
<gene>
    <name evidence="3" type="ORF">THAOC_01465</name>
</gene>
<dbReference type="EMBL" id="AGNL01001739">
    <property type="protein sequence ID" value="EJK76757.1"/>
    <property type="molecule type" value="Genomic_DNA"/>
</dbReference>
<dbReference type="Gene3D" id="2.160.20.80">
    <property type="entry name" value="E3 ubiquitin-protein ligase SopA"/>
    <property type="match status" value="1"/>
</dbReference>
<protein>
    <recommendedName>
        <fullName evidence="5">Pentapeptide repeat-containing protein</fullName>
    </recommendedName>
</protein>
<dbReference type="PANTHER" id="PTHR47200">
    <property type="entry name" value="THYLAKOID LUMENAL 15 KDA PROTEIN 1, CHLOROPLASTIC"/>
    <property type="match status" value="1"/>
</dbReference>
<dbReference type="OrthoDB" id="9989223at2759"/>
<evidence type="ECO:0000313" key="4">
    <source>
        <dbReference type="Proteomes" id="UP000266841"/>
    </source>
</evidence>
<evidence type="ECO:0000313" key="3">
    <source>
        <dbReference type="EMBL" id="EJK76757.1"/>
    </source>
</evidence>
<dbReference type="InterPro" id="IPR001646">
    <property type="entry name" value="5peptide_repeat"/>
</dbReference>
<dbReference type="SUPFAM" id="SSF141571">
    <property type="entry name" value="Pentapeptide repeat-like"/>
    <property type="match status" value="1"/>
</dbReference>
<evidence type="ECO:0008006" key="5">
    <source>
        <dbReference type="Google" id="ProtNLM"/>
    </source>
</evidence>
<feature type="signal peptide" evidence="2">
    <location>
        <begin position="1"/>
        <end position="34"/>
    </location>
</feature>
<dbReference type="Pfam" id="PF00805">
    <property type="entry name" value="Pentapeptide"/>
    <property type="match status" value="1"/>
</dbReference>
<dbReference type="Proteomes" id="UP000266841">
    <property type="component" value="Unassembled WGS sequence"/>
</dbReference>
<dbReference type="AlphaFoldDB" id="K0TQW5"/>
<sequence length="231" mass="24232">RRPAGIADCARHLCEGALVAALAAGALAPPPALAADVGASTAASAKITTGGASTLQSGRTIAITRGVNLDRSDFKGLNLKGVAFQQSIVRDTDFRGTNLFGASFFDATLDGSDFEGADMTLCNVRVRSCELKTALHSTWLGPSMTENDRVLTRANLKNAIVKEMYVSGATLFEGVKSIELGLERHAAAERSAKVSLRAPDCEGDQPRHRSRHQGVSDVSRLGGGLGGRLLK</sequence>
<organism evidence="3 4">
    <name type="scientific">Thalassiosira oceanica</name>
    <name type="common">Marine diatom</name>
    <dbReference type="NCBI Taxonomy" id="159749"/>
    <lineage>
        <taxon>Eukaryota</taxon>
        <taxon>Sar</taxon>
        <taxon>Stramenopiles</taxon>
        <taxon>Ochrophyta</taxon>
        <taxon>Bacillariophyta</taxon>
        <taxon>Coscinodiscophyceae</taxon>
        <taxon>Thalassiosirophycidae</taxon>
        <taxon>Thalassiosirales</taxon>
        <taxon>Thalassiosiraceae</taxon>
        <taxon>Thalassiosira</taxon>
    </lineage>
</organism>
<dbReference type="InterPro" id="IPR044213">
    <property type="entry name" value="At2g44920-like"/>
</dbReference>
<keyword evidence="2" id="KW-0732">Signal</keyword>
<evidence type="ECO:0000256" key="2">
    <source>
        <dbReference type="SAM" id="SignalP"/>
    </source>
</evidence>
<comment type="caution">
    <text evidence="3">The sequence shown here is derived from an EMBL/GenBank/DDBJ whole genome shotgun (WGS) entry which is preliminary data.</text>
</comment>